<proteinExistence type="predicted"/>
<reference evidence="1 2" key="1">
    <citation type="journal article" date="2009" name="PLoS ONE">
        <title>Methylobacterium genome sequences: a reference blueprint to investigate microbial metabolism of C1 compounds from natural and industrial sources.</title>
        <authorList>
            <person name="Vuilleumier S."/>
            <person name="Chistoserdova L."/>
            <person name="Lee M.-C."/>
            <person name="Bringel F."/>
            <person name="Lajus A."/>
            <person name="Zhou Y."/>
            <person name="Gourion B."/>
            <person name="Barbe V."/>
            <person name="Chang J."/>
            <person name="Cruveiller S."/>
            <person name="Dossat C."/>
            <person name="Gillett W."/>
            <person name="Gruffaz C."/>
            <person name="Haugen E."/>
            <person name="Hourcade E."/>
            <person name="Levy R."/>
            <person name="Mangenot S."/>
            <person name="Muller E."/>
            <person name="Nadalig T."/>
            <person name="Pagni M."/>
            <person name="Penny C."/>
            <person name="Peyraud R."/>
            <person name="Robinson D.G."/>
            <person name="Roche D."/>
            <person name="Rouy Z."/>
            <person name="Saenampechek C."/>
            <person name="Salvignol G."/>
            <person name="Vallenet D."/>
            <person name="Wu Z."/>
            <person name="Marx C.J."/>
            <person name="Vorholt J.A."/>
            <person name="Olson M.V."/>
            <person name="Kaul R."/>
            <person name="Weissenbach J."/>
            <person name="Medigue C."/>
            <person name="Lidstrom M.E."/>
        </authorList>
    </citation>
    <scope>NUCLEOTIDE SEQUENCE [LARGE SCALE GENOMIC DNA]</scope>
    <source>
        <strain evidence="2">ATCC 14718 / DSM 1338 / JCM 2805 / NCIMB 9133 / AM1</strain>
    </source>
</reference>
<sequence length="38" mass="3969">MGGYVFFCAHRVVAGCVRECACWAAMEAGRAVDAGMTA</sequence>
<name>C5B3X4_METEA</name>
<dbReference type="KEGG" id="mea:Mex_2p0261"/>
<dbReference type="AlphaFoldDB" id="C5B3X4"/>
<dbReference type="Proteomes" id="UP000009081">
    <property type="component" value="Plasmid megaplasmid"/>
</dbReference>
<evidence type="ECO:0000313" key="2">
    <source>
        <dbReference type="Proteomes" id="UP000009081"/>
    </source>
</evidence>
<dbReference type="HOGENOM" id="CLU_3329979_0_0_5"/>
<protein>
    <submittedName>
        <fullName evidence="1">Uncharacterized protein</fullName>
    </submittedName>
</protein>
<dbReference type="EMBL" id="CP001511">
    <property type="protein sequence ID" value="ACS43156.1"/>
    <property type="molecule type" value="Genomic_DNA"/>
</dbReference>
<keyword evidence="2" id="KW-1185">Reference proteome</keyword>
<keyword evidence="1" id="KW-0614">Plasmid</keyword>
<organism evidence="1 2">
    <name type="scientific">Methylorubrum extorquens (strain ATCC 14718 / DSM 1338 / JCM 2805 / NCIMB 9133 / AM1)</name>
    <name type="common">Methylobacterium extorquens</name>
    <dbReference type="NCBI Taxonomy" id="272630"/>
    <lineage>
        <taxon>Bacteria</taxon>
        <taxon>Pseudomonadati</taxon>
        <taxon>Pseudomonadota</taxon>
        <taxon>Alphaproteobacteria</taxon>
        <taxon>Hyphomicrobiales</taxon>
        <taxon>Methylobacteriaceae</taxon>
        <taxon>Methylorubrum</taxon>
    </lineage>
</organism>
<evidence type="ECO:0000313" key="1">
    <source>
        <dbReference type="EMBL" id="ACS43156.1"/>
    </source>
</evidence>
<accession>C5B3X4</accession>
<geneLocation type="plasmid" evidence="1 2">
    <name>megaplasmid</name>
</geneLocation>
<gene>
    <name evidence="1" type="ordered locus">MexAM1_META2p0261</name>
</gene>